<reference evidence="1 2" key="1">
    <citation type="submission" date="2018-08" db="EMBL/GenBank/DDBJ databases">
        <title>Fibrisoma montanum sp. nov., isolated from Danxia mountain soil.</title>
        <authorList>
            <person name="Huang Y."/>
        </authorList>
    </citation>
    <scope>NUCLEOTIDE SEQUENCE [LARGE SCALE GENOMIC DNA]</scope>
    <source>
        <strain evidence="1 2">HYT19</strain>
    </source>
</reference>
<dbReference type="Proteomes" id="UP000283523">
    <property type="component" value="Unassembled WGS sequence"/>
</dbReference>
<accession>A0A418M2C9</accession>
<sequence length="139" mass="15810">METSTQLNNLLQRIAQQHTPDEINAVQTEIDQLWPALSEEQRGQIRKAVQANTDQALGQVREIIDDTRNYLVSQGKAFDLGEWITIASYERKYGVKKNTIMNWIERGIIPAECVIVIEELNNIKLIKNQPYRSSAEAGA</sequence>
<gene>
    <name evidence="1" type="ORF">DYU11_22535</name>
</gene>
<comment type="caution">
    <text evidence="1">The sequence shown here is derived from an EMBL/GenBank/DDBJ whole genome shotgun (WGS) entry which is preliminary data.</text>
</comment>
<organism evidence="1 2">
    <name type="scientific">Fibrisoma montanum</name>
    <dbReference type="NCBI Taxonomy" id="2305895"/>
    <lineage>
        <taxon>Bacteria</taxon>
        <taxon>Pseudomonadati</taxon>
        <taxon>Bacteroidota</taxon>
        <taxon>Cytophagia</taxon>
        <taxon>Cytophagales</taxon>
        <taxon>Spirosomataceae</taxon>
        <taxon>Fibrisoma</taxon>
    </lineage>
</organism>
<keyword evidence="2" id="KW-1185">Reference proteome</keyword>
<proteinExistence type="predicted"/>
<dbReference type="RefSeq" id="WP_119669995.1">
    <property type="nucleotide sequence ID" value="NZ_QXED01000007.1"/>
</dbReference>
<dbReference type="EMBL" id="QXED01000007">
    <property type="protein sequence ID" value="RIV19709.1"/>
    <property type="molecule type" value="Genomic_DNA"/>
</dbReference>
<evidence type="ECO:0000313" key="1">
    <source>
        <dbReference type="EMBL" id="RIV19709.1"/>
    </source>
</evidence>
<protein>
    <submittedName>
        <fullName evidence="1">Uncharacterized protein</fullName>
    </submittedName>
</protein>
<evidence type="ECO:0000313" key="2">
    <source>
        <dbReference type="Proteomes" id="UP000283523"/>
    </source>
</evidence>
<dbReference type="OrthoDB" id="964185at2"/>
<dbReference type="AlphaFoldDB" id="A0A418M2C9"/>
<name>A0A418M2C9_9BACT</name>